<name>A0ABW3WQJ2_9FLAO</name>
<reference evidence="8" key="1">
    <citation type="journal article" date="2019" name="Int. J. Syst. Evol. Microbiol.">
        <title>The Global Catalogue of Microorganisms (GCM) 10K type strain sequencing project: providing services to taxonomists for standard genome sequencing and annotation.</title>
        <authorList>
            <consortium name="The Broad Institute Genomics Platform"/>
            <consortium name="The Broad Institute Genome Sequencing Center for Infectious Disease"/>
            <person name="Wu L."/>
            <person name="Ma J."/>
        </authorList>
    </citation>
    <scope>NUCLEOTIDE SEQUENCE [LARGE SCALE GENOMIC DNA]</scope>
    <source>
        <strain evidence="8">CCUG 62221</strain>
    </source>
</reference>
<dbReference type="Proteomes" id="UP001597241">
    <property type="component" value="Unassembled WGS sequence"/>
</dbReference>
<evidence type="ECO:0000256" key="6">
    <source>
        <dbReference type="SAM" id="Phobius"/>
    </source>
</evidence>
<feature type="transmembrane region" description="Helical" evidence="6">
    <location>
        <begin position="438"/>
        <end position="460"/>
    </location>
</feature>
<accession>A0ABW3WQJ2</accession>
<feature type="transmembrane region" description="Helical" evidence="6">
    <location>
        <begin position="209"/>
        <end position="229"/>
    </location>
</feature>
<keyword evidence="8" id="KW-1185">Reference proteome</keyword>
<proteinExistence type="predicted"/>
<organism evidence="7 8">
    <name type="scientific">Lutibacter holmesii</name>
    <dbReference type="NCBI Taxonomy" id="1137985"/>
    <lineage>
        <taxon>Bacteria</taxon>
        <taxon>Pseudomonadati</taxon>
        <taxon>Bacteroidota</taxon>
        <taxon>Flavobacteriia</taxon>
        <taxon>Flavobacteriales</taxon>
        <taxon>Flavobacteriaceae</taxon>
        <taxon>Lutibacter</taxon>
    </lineage>
</organism>
<gene>
    <name evidence="7" type="ORF">ACFQ5N_10125</name>
</gene>
<feature type="transmembrane region" description="Helical" evidence="6">
    <location>
        <begin position="115"/>
        <end position="133"/>
    </location>
</feature>
<keyword evidence="4 6" id="KW-1133">Transmembrane helix</keyword>
<feature type="transmembrane region" description="Helical" evidence="6">
    <location>
        <begin position="142"/>
        <end position="161"/>
    </location>
</feature>
<evidence type="ECO:0000256" key="4">
    <source>
        <dbReference type="ARBA" id="ARBA00022989"/>
    </source>
</evidence>
<sequence>MGIKKNFAYNSVLTVSNFIFPLLVFPYVTRVLGVSNIGLCNFIDSIINYFILFSMLGISITGIREVAKNKINIEKLKKTFSSLFLLNIISTLVMLLILIVATIFVPKLFENKEMMLLGGIKLIFNLFLIEWFFKGLEDFKYITIRSVIVKLIFVISVFIFVRRQNDVQVYYLLIVGMVVLNAFINWNYRKRFISFSFKNISFITYIKSYFAMGSYMVLTSMYTSFNVAYLGFVAGDIEVGYYTTATKLYGVLLAFFTAFTAVMLPRMSALVAEGKIDEVKRLTARSYDALIAFSIPIITISTIFAPQIIRLIAGPGYEGAILPMRIVMPLILIIGIEQILIIQLLMPLKKDNIILINSFIGASVGTLLNILLVTSLKSVGSSIVWVCAEISVLIVAQYFVKKTLNINFPLKQILLNILYALPIVFIFMYLNTFSLPSVLILIIAGVTGPLYFVLLQIFIIKNELILGVLLKFGIK</sequence>
<feature type="transmembrane region" description="Helical" evidence="6">
    <location>
        <begin position="167"/>
        <end position="188"/>
    </location>
</feature>
<comment type="caution">
    <text evidence="7">The sequence shown here is derived from an EMBL/GenBank/DDBJ whole genome shotgun (WGS) entry which is preliminary data.</text>
</comment>
<evidence type="ECO:0000313" key="7">
    <source>
        <dbReference type="EMBL" id="MFD1294192.1"/>
    </source>
</evidence>
<dbReference type="InterPro" id="IPR002797">
    <property type="entry name" value="Polysacc_synth"/>
</dbReference>
<evidence type="ECO:0000313" key="8">
    <source>
        <dbReference type="Proteomes" id="UP001597241"/>
    </source>
</evidence>
<feature type="transmembrane region" description="Helical" evidence="6">
    <location>
        <begin position="321"/>
        <end position="342"/>
    </location>
</feature>
<feature type="transmembrane region" description="Helical" evidence="6">
    <location>
        <begin position="289"/>
        <end position="309"/>
    </location>
</feature>
<evidence type="ECO:0000256" key="2">
    <source>
        <dbReference type="ARBA" id="ARBA00022475"/>
    </source>
</evidence>
<evidence type="ECO:0000256" key="1">
    <source>
        <dbReference type="ARBA" id="ARBA00004651"/>
    </source>
</evidence>
<feature type="transmembrane region" description="Helical" evidence="6">
    <location>
        <begin position="382"/>
        <end position="401"/>
    </location>
</feature>
<dbReference type="InterPro" id="IPR050833">
    <property type="entry name" value="Poly_Biosynth_Transport"/>
</dbReference>
<dbReference type="PANTHER" id="PTHR30250:SF11">
    <property type="entry name" value="O-ANTIGEN TRANSPORTER-RELATED"/>
    <property type="match status" value="1"/>
</dbReference>
<keyword evidence="5 6" id="KW-0472">Membrane</keyword>
<keyword evidence="2" id="KW-1003">Cell membrane</keyword>
<feature type="transmembrane region" description="Helical" evidence="6">
    <location>
        <begin position="354"/>
        <end position="376"/>
    </location>
</feature>
<feature type="transmembrane region" description="Helical" evidence="6">
    <location>
        <begin position="413"/>
        <end position="432"/>
    </location>
</feature>
<evidence type="ECO:0000256" key="3">
    <source>
        <dbReference type="ARBA" id="ARBA00022692"/>
    </source>
</evidence>
<dbReference type="EMBL" id="JBHTMV010000004">
    <property type="protein sequence ID" value="MFD1294192.1"/>
    <property type="molecule type" value="Genomic_DNA"/>
</dbReference>
<dbReference type="RefSeq" id="WP_386809383.1">
    <property type="nucleotide sequence ID" value="NZ_JBHTMV010000004.1"/>
</dbReference>
<dbReference type="PANTHER" id="PTHR30250">
    <property type="entry name" value="PST FAMILY PREDICTED COLANIC ACID TRANSPORTER"/>
    <property type="match status" value="1"/>
</dbReference>
<keyword evidence="3 6" id="KW-0812">Transmembrane</keyword>
<feature type="transmembrane region" description="Helical" evidence="6">
    <location>
        <begin position="84"/>
        <end position="109"/>
    </location>
</feature>
<comment type="subcellular location">
    <subcellularLocation>
        <location evidence="1">Cell membrane</location>
        <topology evidence="1">Multi-pass membrane protein</topology>
    </subcellularLocation>
</comment>
<evidence type="ECO:0000256" key="5">
    <source>
        <dbReference type="ARBA" id="ARBA00023136"/>
    </source>
</evidence>
<feature type="transmembrane region" description="Helical" evidence="6">
    <location>
        <begin position="46"/>
        <end position="63"/>
    </location>
</feature>
<protein>
    <submittedName>
        <fullName evidence="7">Oligosaccharide flippase family protein</fullName>
    </submittedName>
</protein>
<dbReference type="Pfam" id="PF01943">
    <property type="entry name" value="Polysacc_synt"/>
    <property type="match status" value="1"/>
</dbReference>
<feature type="transmembrane region" description="Helical" evidence="6">
    <location>
        <begin position="249"/>
        <end position="268"/>
    </location>
</feature>
<feature type="transmembrane region" description="Helical" evidence="6">
    <location>
        <begin position="7"/>
        <end position="26"/>
    </location>
</feature>